<name>A0A3N4LYL8_9PEZI</name>
<dbReference type="SUPFAM" id="SSF55681">
    <property type="entry name" value="Class II aaRS and biotin synthetases"/>
    <property type="match status" value="1"/>
</dbReference>
<dbReference type="InterPro" id="IPR016255">
    <property type="entry name" value="Gcn2"/>
</dbReference>
<feature type="binding site" evidence="11">
    <location>
        <begin position="641"/>
        <end position="649"/>
    </location>
    <ligand>
        <name>ATP</name>
        <dbReference type="ChEBI" id="CHEBI:30616"/>
    </ligand>
</feature>
<dbReference type="GO" id="GO:0005524">
    <property type="term" value="F:ATP binding"/>
    <property type="evidence" value="ECO:0007669"/>
    <property type="project" value="UniProtKB-UniRule"/>
</dbReference>
<dbReference type="InterPro" id="IPR017441">
    <property type="entry name" value="Protein_kinase_ATP_BS"/>
</dbReference>
<evidence type="ECO:0000256" key="2">
    <source>
        <dbReference type="ARBA" id="ARBA00022527"/>
    </source>
</evidence>
<dbReference type="Gene3D" id="3.30.930.10">
    <property type="entry name" value="Bira Bifunctional Protein, Domain 2"/>
    <property type="match status" value="1"/>
</dbReference>
<evidence type="ECO:0000256" key="12">
    <source>
        <dbReference type="PROSITE-ProRule" id="PRU10141"/>
    </source>
</evidence>
<feature type="compositionally biased region" description="Basic residues" evidence="13">
    <location>
        <begin position="1"/>
        <end position="10"/>
    </location>
</feature>
<dbReference type="GO" id="GO:0005634">
    <property type="term" value="C:nucleus"/>
    <property type="evidence" value="ECO:0007669"/>
    <property type="project" value="TreeGrafter"/>
</dbReference>
<feature type="domain" description="Protein kinase" evidence="14">
    <location>
        <begin position="313"/>
        <end position="588"/>
    </location>
</feature>
<dbReference type="PROSITE" id="PS50908">
    <property type="entry name" value="RWD"/>
    <property type="match status" value="1"/>
</dbReference>
<dbReference type="SUPFAM" id="SSF54495">
    <property type="entry name" value="UBC-like"/>
    <property type="match status" value="1"/>
</dbReference>
<dbReference type="EC" id="2.7.11.1" evidence="1"/>
<dbReference type="GO" id="GO:0004694">
    <property type="term" value="F:eukaryotic translation initiation factor 2alpha kinase activity"/>
    <property type="evidence" value="ECO:0007669"/>
    <property type="project" value="InterPro"/>
</dbReference>
<feature type="compositionally biased region" description="Basic and acidic residues" evidence="13">
    <location>
        <begin position="815"/>
        <end position="835"/>
    </location>
</feature>
<dbReference type="Proteomes" id="UP000267821">
    <property type="component" value="Unassembled WGS sequence"/>
</dbReference>
<keyword evidence="4 11" id="KW-0547">Nucleotide-binding</keyword>
<dbReference type="PANTHER" id="PTHR11042:SF136">
    <property type="entry name" value="EIF-2-ALPHA KINASE GCN2"/>
    <property type="match status" value="1"/>
</dbReference>
<dbReference type="FunCoup" id="A0A3N4LYL8">
    <property type="interactions" value="852"/>
</dbReference>
<dbReference type="InterPro" id="IPR041715">
    <property type="entry name" value="HisRS-like_core"/>
</dbReference>
<evidence type="ECO:0000256" key="7">
    <source>
        <dbReference type="ARBA" id="ARBA00037982"/>
    </source>
</evidence>
<keyword evidence="6 11" id="KW-0067">ATP-binding</keyword>
<dbReference type="GO" id="GO:0005737">
    <property type="term" value="C:cytoplasm"/>
    <property type="evidence" value="ECO:0007669"/>
    <property type="project" value="TreeGrafter"/>
</dbReference>
<dbReference type="Gene3D" id="3.40.50.800">
    <property type="entry name" value="Anticodon-binding domain"/>
    <property type="match status" value="1"/>
</dbReference>
<evidence type="ECO:0000313" key="17">
    <source>
        <dbReference type="Proteomes" id="UP000267821"/>
    </source>
</evidence>
<evidence type="ECO:0000256" key="5">
    <source>
        <dbReference type="ARBA" id="ARBA00022777"/>
    </source>
</evidence>
<feature type="domain" description="RWD" evidence="15">
    <location>
        <begin position="85"/>
        <end position="201"/>
    </location>
</feature>
<dbReference type="InterPro" id="IPR016135">
    <property type="entry name" value="UBQ-conjugating_enzyme/RWD"/>
</dbReference>
<reference evidence="16 17" key="1">
    <citation type="journal article" date="2018" name="Nat. Ecol. Evol.">
        <title>Pezizomycetes genomes reveal the molecular basis of ectomycorrhizal truffle lifestyle.</title>
        <authorList>
            <person name="Murat C."/>
            <person name="Payen T."/>
            <person name="Noel B."/>
            <person name="Kuo A."/>
            <person name="Morin E."/>
            <person name="Chen J."/>
            <person name="Kohler A."/>
            <person name="Krizsan K."/>
            <person name="Balestrini R."/>
            <person name="Da Silva C."/>
            <person name="Montanini B."/>
            <person name="Hainaut M."/>
            <person name="Levati E."/>
            <person name="Barry K.W."/>
            <person name="Belfiori B."/>
            <person name="Cichocki N."/>
            <person name="Clum A."/>
            <person name="Dockter R.B."/>
            <person name="Fauchery L."/>
            <person name="Guy J."/>
            <person name="Iotti M."/>
            <person name="Le Tacon F."/>
            <person name="Lindquist E.A."/>
            <person name="Lipzen A."/>
            <person name="Malagnac F."/>
            <person name="Mello A."/>
            <person name="Molinier V."/>
            <person name="Miyauchi S."/>
            <person name="Poulain J."/>
            <person name="Riccioni C."/>
            <person name="Rubini A."/>
            <person name="Sitrit Y."/>
            <person name="Splivallo R."/>
            <person name="Traeger S."/>
            <person name="Wang M."/>
            <person name="Zifcakova L."/>
            <person name="Wipf D."/>
            <person name="Zambonelli A."/>
            <person name="Paolocci F."/>
            <person name="Nowrousian M."/>
            <person name="Ottonello S."/>
            <person name="Baldrian P."/>
            <person name="Spatafora J.W."/>
            <person name="Henrissat B."/>
            <person name="Nagy L.G."/>
            <person name="Aury J.M."/>
            <person name="Wincker P."/>
            <person name="Grigoriev I.V."/>
            <person name="Bonfante P."/>
            <person name="Martin F.M."/>
        </authorList>
    </citation>
    <scope>NUCLEOTIDE SEQUENCE [LARGE SCALE GENOMIC DNA]</scope>
    <source>
        <strain evidence="16 17">ATCC MYA-4762</strain>
    </source>
</reference>
<dbReference type="SMART" id="SM00220">
    <property type="entry name" value="S_TKc"/>
    <property type="match status" value="2"/>
</dbReference>
<dbReference type="FunFam" id="3.30.930.10:FF:000074">
    <property type="entry name" value="Serine/threonine-protein kinase gcn2"/>
    <property type="match status" value="1"/>
</dbReference>
<dbReference type="InterPro" id="IPR024435">
    <property type="entry name" value="HisRS-related_dom"/>
</dbReference>
<evidence type="ECO:0000259" key="15">
    <source>
        <dbReference type="PROSITE" id="PS50908"/>
    </source>
</evidence>
<evidence type="ECO:0000256" key="10">
    <source>
        <dbReference type="PIRSR" id="PIRSR000660-1"/>
    </source>
</evidence>
<keyword evidence="17" id="KW-1185">Reference proteome</keyword>
<dbReference type="GO" id="GO:0009893">
    <property type="term" value="P:positive regulation of metabolic process"/>
    <property type="evidence" value="ECO:0007669"/>
    <property type="project" value="UniProtKB-ARBA"/>
</dbReference>
<feature type="active site" description="Proton acceptor" evidence="10">
    <location>
        <position position="891"/>
    </location>
</feature>
<dbReference type="FunFam" id="3.10.110.10:FF:000050">
    <property type="entry name" value="eIF-2-alpha kinase GCN2"/>
    <property type="match status" value="1"/>
</dbReference>
<dbReference type="EMBL" id="ML121533">
    <property type="protein sequence ID" value="RPB26768.1"/>
    <property type="molecule type" value="Genomic_DNA"/>
</dbReference>
<evidence type="ECO:0000256" key="8">
    <source>
        <dbReference type="ARBA" id="ARBA00047899"/>
    </source>
</evidence>
<comment type="catalytic activity">
    <reaction evidence="8">
        <text>L-threonyl-[protein] + ATP = O-phospho-L-threonyl-[protein] + ADP + H(+)</text>
        <dbReference type="Rhea" id="RHEA:46608"/>
        <dbReference type="Rhea" id="RHEA-COMP:11060"/>
        <dbReference type="Rhea" id="RHEA-COMP:11605"/>
        <dbReference type="ChEBI" id="CHEBI:15378"/>
        <dbReference type="ChEBI" id="CHEBI:30013"/>
        <dbReference type="ChEBI" id="CHEBI:30616"/>
        <dbReference type="ChEBI" id="CHEBI:61977"/>
        <dbReference type="ChEBI" id="CHEBI:456216"/>
        <dbReference type="EC" id="2.7.11.1"/>
    </reaction>
</comment>
<feature type="region of interest" description="Disordered" evidence="13">
    <location>
        <begin position="217"/>
        <end position="241"/>
    </location>
</feature>
<evidence type="ECO:0000256" key="3">
    <source>
        <dbReference type="ARBA" id="ARBA00022679"/>
    </source>
</evidence>
<feature type="binding site" evidence="11">
    <location>
        <position position="664"/>
    </location>
    <ligand>
        <name>ATP</name>
        <dbReference type="ChEBI" id="CHEBI:30616"/>
    </ligand>
</feature>
<feature type="region of interest" description="Disordered" evidence="13">
    <location>
        <begin position="1"/>
        <end position="78"/>
    </location>
</feature>
<dbReference type="CDD" id="cd14012">
    <property type="entry name" value="PK_eIF2AK_GCN2_rpt1"/>
    <property type="match status" value="1"/>
</dbReference>
<dbReference type="InterPro" id="IPR045864">
    <property type="entry name" value="aa-tRNA-synth_II/BPL/LPL"/>
</dbReference>
<comment type="similarity">
    <text evidence="7">Belongs to the protein kinase superfamily. Ser/Thr protein kinase family. GCN2 subfamily.</text>
</comment>
<evidence type="ECO:0000256" key="11">
    <source>
        <dbReference type="PIRSR" id="PIRSR000660-2"/>
    </source>
</evidence>
<dbReference type="InterPro" id="IPR000719">
    <property type="entry name" value="Prot_kinase_dom"/>
</dbReference>
<feature type="compositionally biased region" description="Acidic residues" evidence="13">
    <location>
        <begin position="770"/>
        <end position="804"/>
    </location>
</feature>
<feature type="compositionally biased region" description="Low complexity" evidence="13">
    <location>
        <begin position="13"/>
        <end position="22"/>
    </location>
</feature>
<evidence type="ECO:0000256" key="4">
    <source>
        <dbReference type="ARBA" id="ARBA00022741"/>
    </source>
</evidence>
<dbReference type="FunFam" id="3.30.200.20:FF:000379">
    <property type="entry name" value="eIF-2-alpha kinase GCN2"/>
    <property type="match status" value="1"/>
</dbReference>
<dbReference type="CDD" id="cd23823">
    <property type="entry name" value="RWD_GCN2"/>
    <property type="match status" value="1"/>
</dbReference>
<dbReference type="FunFam" id="1.10.510.10:FF:000821">
    <property type="entry name" value="Serine/threonine-protein kinase gcn2"/>
    <property type="match status" value="1"/>
</dbReference>
<dbReference type="InterPro" id="IPR011009">
    <property type="entry name" value="Kinase-like_dom_sf"/>
</dbReference>
<accession>A0A3N4LYL8</accession>
<dbReference type="InterPro" id="IPR008271">
    <property type="entry name" value="Ser/Thr_kinase_AS"/>
</dbReference>
<dbReference type="InterPro" id="IPR050339">
    <property type="entry name" value="CC_SR_Kinase"/>
</dbReference>
<organism evidence="16 17">
    <name type="scientific">Terfezia boudieri ATCC MYA-4762</name>
    <dbReference type="NCBI Taxonomy" id="1051890"/>
    <lineage>
        <taxon>Eukaryota</taxon>
        <taxon>Fungi</taxon>
        <taxon>Dikarya</taxon>
        <taxon>Ascomycota</taxon>
        <taxon>Pezizomycotina</taxon>
        <taxon>Pezizomycetes</taxon>
        <taxon>Pezizales</taxon>
        <taxon>Pezizaceae</taxon>
        <taxon>Terfezia</taxon>
    </lineage>
</organism>
<dbReference type="PROSITE" id="PS00108">
    <property type="entry name" value="PROTEIN_KINASE_ST"/>
    <property type="match status" value="1"/>
</dbReference>
<evidence type="ECO:0000259" key="14">
    <source>
        <dbReference type="PROSITE" id="PS50011"/>
    </source>
</evidence>
<evidence type="ECO:0000313" key="16">
    <source>
        <dbReference type="EMBL" id="RPB26768.1"/>
    </source>
</evidence>
<comment type="catalytic activity">
    <reaction evidence="9">
        <text>L-seryl-[protein] + ATP = O-phospho-L-seryl-[protein] + ADP + H(+)</text>
        <dbReference type="Rhea" id="RHEA:17989"/>
        <dbReference type="Rhea" id="RHEA-COMP:9863"/>
        <dbReference type="Rhea" id="RHEA-COMP:11604"/>
        <dbReference type="ChEBI" id="CHEBI:15378"/>
        <dbReference type="ChEBI" id="CHEBI:29999"/>
        <dbReference type="ChEBI" id="CHEBI:30616"/>
        <dbReference type="ChEBI" id="CHEBI:83421"/>
        <dbReference type="ChEBI" id="CHEBI:456216"/>
        <dbReference type="EC" id="2.7.11.1"/>
    </reaction>
</comment>
<dbReference type="PIRSF" id="PIRSF000660">
    <property type="entry name" value="Ser/Thr_PK_GCN2"/>
    <property type="match status" value="1"/>
</dbReference>
<feature type="compositionally biased region" description="Acidic residues" evidence="13">
    <location>
        <begin position="716"/>
        <end position="741"/>
    </location>
</feature>
<dbReference type="STRING" id="1051890.A0A3N4LYL8"/>
<feature type="binding site" evidence="12">
    <location>
        <position position="665"/>
    </location>
    <ligand>
        <name>ATP</name>
        <dbReference type="ChEBI" id="CHEBI:30616"/>
    </ligand>
</feature>
<keyword evidence="2" id="KW-0723">Serine/threonine-protein kinase</keyword>
<dbReference type="SMART" id="SM00591">
    <property type="entry name" value="RWD"/>
    <property type="match status" value="1"/>
</dbReference>
<keyword evidence="5 16" id="KW-0418">Kinase</keyword>
<sequence length="1611" mass="180136">MPPKKNKRKTASTTNNRPANGTTPPPPLPNNSTPMDAKASEKPMKPAALGVPQAKSTHAPPKSPKPAPAVPAHQPALDYKEVQRNEVEVLQSIWMEDYMPVVKTGAWNVSMLSTSSISFNLCLRPPSLPSGDGELGCTLSVTMTATYPKTVPELKIIDPKGLRPHELEKLNITLSTLPGTLVGQEMVHDIAAAIQDNLEDIVQMRKTSAVLPTFHDQRLKEEEAKREQERKREEEARLQQEKADLEAERVMGAMVEKEKKKRREKAKEVQSKKKPAILDGDDDTVLSDDQIVFDREVVVESRFGGSQLAFRKVSGMVQIAQGPLTAVYTVKPILPKDQSSSQALVMKSVELENNYPNSPDGKRQIQLLEIELDKLRMLRHPNITDMYESKVVSIPMITRPETTGWKVSILMEHADKGSLRDLLDTVGTIDVHIARSWTIQLLEGLDYIHSKGVLHMALHPGNVLLFKPATGGSTTAKLSDVCYTRLLLKIRDVGKDTAASGPSSTLWSPPETTQCGMKHNRKQDIWNLGVVFLQMVFGLGVMKKYDSPETLMNSMGLHESLHDFLERIFTVDHKKRPTAFDLLPSEFLRNNDPVFSVPNSPTSSWTLTGLGGKQGRQRLGSSSGSMSLSRYANDFSEVGRLGKGGFGEVVKARNRLDGRMYAIKKITQTHGHSLTEVLSEVMLLSRLNHQYVVRYFTAWLEDDYSGLSLAGMESTSTDEEAVVFEDDETGSESQEDEEGEVDFSRQTDTGGGLDFISNSGYPKIQFGYGSDDEESEEEEEQEEQEDEDDSEKEEGEDEDGDASEGETASVPSKSDQGKKLKAEKMKCKPERKGSEKGKVTLYIQMELCQRQTLRDLLRNDLHLRVDECWRLLRQILEGLAHVHKLGIIHRDLKPDNIFIDITGNPRIGDFGLATSGQTYHDNRSLLQSDNQDGDLTTDVGTALYVAPELRSHGQGKYNEKVDMYSLGIIFFEMCHPLKTAMERDQVIRQLRQRDSILPPEFQGEKKALQASIIKSLISHRPSERPTSAELLASGKLPLGVEDETMRQALKTFSDPNNPYHQKLMRVLFAQAPKEYKDMAYDSGRNSTTAQDLLLQTQVKEKLISIFRKHGAVEVDRPVLFPRSRFYPGNAVQLLDSTGTLLQLPYDLTLPNARALAREVPPCAKTYTFGTVYREKPAGGQPFSHLEVDFDIVSFDSEDLALKEAEVVKVIDEMVDMFPPFRNAQICYHINHGSLLDIIMEFCRIDVPARPIVKDVLSRLNTAQWSFSRIRNELRGSANLSISATSIDELARFDFRDEPEKCFHKLRNLFTDTPCLEKSASVFAHISEVVMYIKRFGVARKIYLSPLGTYNEKFCRGGVLFQCLYDQKRRDVIAAGGRYDSLIADHKPRMRGTVGAGGVHHHNHHHHHLWHGHGHSQGAPAETHAVGFSLSWEKLLTAMSRHHRNLSTASTTSRKILSHHDLVAYGDDDLSAWATRRCDVLVASFDPVLLRTEGVDLLQRLWKADVKAELACDAPGTEGLMQVYRGDGFGWMVILKSAVSGAVQVEEKDRVVKVRNLFRREDEEIKLGELVVWLKAEIAERERRVAAAVGMGGDGVDGGGEGGKGKKHRRRG</sequence>
<dbReference type="CDD" id="cd14046">
    <property type="entry name" value="STKc_EIF2AK4_GCN2_rpt2"/>
    <property type="match status" value="1"/>
</dbReference>
<evidence type="ECO:0000256" key="6">
    <source>
        <dbReference type="ARBA" id="ARBA00022840"/>
    </source>
</evidence>
<keyword evidence="3" id="KW-0808">Transferase</keyword>
<dbReference type="PANTHER" id="PTHR11042">
    <property type="entry name" value="EUKARYOTIC TRANSLATION INITIATION FACTOR 2-ALPHA KINASE EIF2-ALPHA KINASE -RELATED"/>
    <property type="match status" value="1"/>
</dbReference>
<dbReference type="Pfam" id="PF00069">
    <property type="entry name" value="Pkinase"/>
    <property type="match status" value="3"/>
</dbReference>
<dbReference type="Pfam" id="PF05773">
    <property type="entry name" value="RWD"/>
    <property type="match status" value="1"/>
</dbReference>
<protein>
    <recommendedName>
        <fullName evidence="1">non-specific serine/threonine protein kinase</fullName>
        <ecNumber evidence="1">2.7.11.1</ecNumber>
    </recommendedName>
</protein>
<feature type="domain" description="Protein kinase" evidence="14">
    <location>
        <begin position="635"/>
        <end position="1036"/>
    </location>
</feature>
<dbReference type="SUPFAM" id="SSF56112">
    <property type="entry name" value="Protein kinase-like (PK-like)"/>
    <property type="match status" value="2"/>
</dbReference>
<dbReference type="InterPro" id="IPR006575">
    <property type="entry name" value="RWD_dom"/>
</dbReference>
<proteinExistence type="inferred from homology"/>
<dbReference type="PROSITE" id="PS50011">
    <property type="entry name" value="PROTEIN_KINASE_DOM"/>
    <property type="match status" value="2"/>
</dbReference>
<dbReference type="OrthoDB" id="341578at2759"/>
<dbReference type="Gene3D" id="3.10.110.10">
    <property type="entry name" value="Ubiquitin Conjugating Enzyme"/>
    <property type="match status" value="1"/>
</dbReference>
<dbReference type="Pfam" id="PF12745">
    <property type="entry name" value="HGTP_anticodon2"/>
    <property type="match status" value="1"/>
</dbReference>
<evidence type="ECO:0000256" key="9">
    <source>
        <dbReference type="ARBA" id="ARBA00048679"/>
    </source>
</evidence>
<dbReference type="InterPro" id="IPR036621">
    <property type="entry name" value="Anticodon-bd_dom_sf"/>
</dbReference>
<dbReference type="Pfam" id="PF13393">
    <property type="entry name" value="tRNA-synt_His"/>
    <property type="match status" value="1"/>
</dbReference>
<dbReference type="Gene3D" id="1.10.510.10">
    <property type="entry name" value="Transferase(Phosphotransferase) domain 1"/>
    <property type="match status" value="2"/>
</dbReference>
<evidence type="ECO:0000256" key="13">
    <source>
        <dbReference type="SAM" id="MobiDB-lite"/>
    </source>
</evidence>
<dbReference type="GO" id="GO:0000077">
    <property type="term" value="P:DNA damage checkpoint signaling"/>
    <property type="evidence" value="ECO:0007669"/>
    <property type="project" value="InterPro"/>
</dbReference>
<gene>
    <name evidence="16" type="ORF">L211DRAFT_866240</name>
</gene>
<dbReference type="GO" id="GO:0017148">
    <property type="term" value="P:negative regulation of translation"/>
    <property type="evidence" value="ECO:0007669"/>
    <property type="project" value="UniProtKB-KW"/>
</dbReference>
<dbReference type="Gene3D" id="3.30.200.20">
    <property type="entry name" value="Phosphorylase Kinase, domain 1"/>
    <property type="match status" value="1"/>
</dbReference>
<dbReference type="PROSITE" id="PS00107">
    <property type="entry name" value="PROTEIN_KINASE_ATP"/>
    <property type="match status" value="1"/>
</dbReference>
<feature type="region of interest" description="Disordered" evidence="13">
    <location>
        <begin position="711"/>
        <end position="835"/>
    </location>
</feature>
<evidence type="ECO:0000256" key="1">
    <source>
        <dbReference type="ARBA" id="ARBA00012513"/>
    </source>
</evidence>
<dbReference type="InParanoid" id="A0A3N4LYL8"/>